<feature type="domain" description="Hint" evidence="2">
    <location>
        <begin position="19"/>
        <end position="116"/>
    </location>
</feature>
<name>D8SBB7_SELML</name>
<dbReference type="InParanoid" id="D8SBB7"/>
<dbReference type="Pfam" id="PF01079">
    <property type="entry name" value="Hint"/>
    <property type="match status" value="1"/>
</dbReference>
<feature type="chain" id="PRO_5003122574" description="Hint domain-containing protein" evidence="1">
    <location>
        <begin position="17"/>
        <end position="208"/>
    </location>
</feature>
<dbReference type="EMBL" id="GL377610">
    <property type="protein sequence ID" value="EFJ18224.1"/>
    <property type="molecule type" value="Genomic_DNA"/>
</dbReference>
<keyword evidence="4" id="KW-1185">Reference proteome</keyword>
<accession>D8SBB7</accession>
<dbReference type="InterPro" id="IPR003587">
    <property type="entry name" value="Hint_dom_N"/>
</dbReference>
<organism evidence="4">
    <name type="scientific">Selaginella moellendorffii</name>
    <name type="common">Spikemoss</name>
    <dbReference type="NCBI Taxonomy" id="88036"/>
    <lineage>
        <taxon>Eukaryota</taxon>
        <taxon>Viridiplantae</taxon>
        <taxon>Streptophyta</taxon>
        <taxon>Embryophyta</taxon>
        <taxon>Tracheophyta</taxon>
        <taxon>Lycopodiopsida</taxon>
        <taxon>Selaginellales</taxon>
        <taxon>Selaginellaceae</taxon>
        <taxon>Selaginella</taxon>
    </lineage>
</organism>
<dbReference type="Gene3D" id="2.170.16.10">
    <property type="entry name" value="Hedgehog/Intein (Hint) domain"/>
    <property type="match status" value="1"/>
</dbReference>
<dbReference type="SMART" id="SM00306">
    <property type="entry name" value="HintN"/>
    <property type="match status" value="1"/>
</dbReference>
<evidence type="ECO:0000259" key="2">
    <source>
        <dbReference type="SMART" id="SM00306"/>
    </source>
</evidence>
<protein>
    <recommendedName>
        <fullName evidence="2">Hint domain-containing protein</fullName>
    </recommendedName>
</protein>
<reference evidence="3 4" key="1">
    <citation type="journal article" date="2011" name="Science">
        <title>The Selaginella genome identifies genetic changes associated with the evolution of vascular plants.</title>
        <authorList>
            <person name="Banks J.A."/>
            <person name="Nishiyama T."/>
            <person name="Hasebe M."/>
            <person name="Bowman J.L."/>
            <person name="Gribskov M."/>
            <person name="dePamphilis C."/>
            <person name="Albert V.A."/>
            <person name="Aono N."/>
            <person name="Aoyama T."/>
            <person name="Ambrose B.A."/>
            <person name="Ashton N.W."/>
            <person name="Axtell M.J."/>
            <person name="Barker E."/>
            <person name="Barker M.S."/>
            <person name="Bennetzen J.L."/>
            <person name="Bonawitz N.D."/>
            <person name="Chapple C."/>
            <person name="Cheng C."/>
            <person name="Correa L.G."/>
            <person name="Dacre M."/>
            <person name="DeBarry J."/>
            <person name="Dreyer I."/>
            <person name="Elias M."/>
            <person name="Engstrom E.M."/>
            <person name="Estelle M."/>
            <person name="Feng L."/>
            <person name="Finet C."/>
            <person name="Floyd S.K."/>
            <person name="Frommer W.B."/>
            <person name="Fujita T."/>
            <person name="Gramzow L."/>
            <person name="Gutensohn M."/>
            <person name="Harholt J."/>
            <person name="Hattori M."/>
            <person name="Heyl A."/>
            <person name="Hirai T."/>
            <person name="Hiwatashi Y."/>
            <person name="Ishikawa M."/>
            <person name="Iwata M."/>
            <person name="Karol K.G."/>
            <person name="Koehler B."/>
            <person name="Kolukisaoglu U."/>
            <person name="Kubo M."/>
            <person name="Kurata T."/>
            <person name="Lalonde S."/>
            <person name="Li K."/>
            <person name="Li Y."/>
            <person name="Litt A."/>
            <person name="Lyons E."/>
            <person name="Manning G."/>
            <person name="Maruyama T."/>
            <person name="Michael T.P."/>
            <person name="Mikami K."/>
            <person name="Miyazaki S."/>
            <person name="Morinaga S."/>
            <person name="Murata T."/>
            <person name="Mueller-Roeber B."/>
            <person name="Nelson D.R."/>
            <person name="Obara M."/>
            <person name="Oguri Y."/>
            <person name="Olmstead R.G."/>
            <person name="Onodera N."/>
            <person name="Petersen B.L."/>
            <person name="Pils B."/>
            <person name="Prigge M."/>
            <person name="Rensing S.A."/>
            <person name="Riano-Pachon D.M."/>
            <person name="Roberts A.W."/>
            <person name="Sato Y."/>
            <person name="Scheller H.V."/>
            <person name="Schulz B."/>
            <person name="Schulz C."/>
            <person name="Shakirov E.V."/>
            <person name="Shibagaki N."/>
            <person name="Shinohara N."/>
            <person name="Shippen D.E."/>
            <person name="Soerensen I."/>
            <person name="Sotooka R."/>
            <person name="Sugimoto N."/>
            <person name="Sugita M."/>
            <person name="Sumikawa N."/>
            <person name="Tanurdzic M."/>
            <person name="Theissen G."/>
            <person name="Ulvskov P."/>
            <person name="Wakazuki S."/>
            <person name="Weng J.K."/>
            <person name="Willats W.W."/>
            <person name="Wipf D."/>
            <person name="Wolf P.G."/>
            <person name="Yang L."/>
            <person name="Zimmer A.D."/>
            <person name="Zhu Q."/>
            <person name="Mitros T."/>
            <person name="Hellsten U."/>
            <person name="Loque D."/>
            <person name="Otillar R."/>
            <person name="Salamov A."/>
            <person name="Schmutz J."/>
            <person name="Shapiro H."/>
            <person name="Lindquist E."/>
            <person name="Lucas S."/>
            <person name="Rokhsar D."/>
            <person name="Grigoriev I.V."/>
        </authorList>
    </citation>
    <scope>NUCLEOTIDE SEQUENCE [LARGE SCALE GENOMIC DNA]</scope>
</reference>
<dbReference type="CDD" id="cd00081">
    <property type="entry name" value="Hint"/>
    <property type="match status" value="1"/>
</dbReference>
<evidence type="ECO:0000313" key="3">
    <source>
        <dbReference type="EMBL" id="EFJ18224.1"/>
    </source>
</evidence>
<dbReference type="PANTHER" id="PTHR11889:SF31">
    <property type="entry name" value="PROTEIN HEDGEHOG"/>
    <property type="match status" value="1"/>
</dbReference>
<evidence type="ECO:0000313" key="4">
    <source>
        <dbReference type="Proteomes" id="UP000001514"/>
    </source>
</evidence>
<evidence type="ECO:0000256" key="1">
    <source>
        <dbReference type="SAM" id="SignalP"/>
    </source>
</evidence>
<keyword evidence="1" id="KW-0732">Signal</keyword>
<dbReference type="InterPro" id="IPR036844">
    <property type="entry name" value="Hint_dom_sf"/>
</dbReference>
<proteinExistence type="predicted"/>
<gene>
    <name evidence="3" type="ORF">SELMODRAFT_420223</name>
</gene>
<dbReference type="eggNOG" id="KOG3638">
    <property type="taxonomic scope" value="Eukaryota"/>
</dbReference>
<dbReference type="SUPFAM" id="SSF51294">
    <property type="entry name" value="Hedgehog/intein (Hint) domain"/>
    <property type="match status" value="1"/>
</dbReference>
<sequence length="208" mass="23013">MASLLFFLPLISLVEFIPYGCFPGDALVHLYDGGSRAMKDLKIGDKVAGGPGSGYSEIYAFGHKELDAAHKFLQVKTDEIVLELTAGHFIPVQVEEKVVYKRAADLKVDDRLFTRFGVSQVTELSEVEKLGLYNPLTLSGHILVNDIVASVHSEWFLDSLFDALGVSQYLPSSYQLLLSPIRALYKLAGRELYSTGYAMLNSFVNVDE</sequence>
<dbReference type="GO" id="GO:0016540">
    <property type="term" value="P:protein autoprocessing"/>
    <property type="evidence" value="ECO:0007669"/>
    <property type="project" value="InterPro"/>
</dbReference>
<dbReference type="InterPro" id="IPR001767">
    <property type="entry name" value="Hedgehog_Hint"/>
</dbReference>
<dbReference type="InterPro" id="IPR050387">
    <property type="entry name" value="Hedgehog_Signaling"/>
</dbReference>
<dbReference type="HOGENOM" id="CLU_052909_0_1_1"/>
<dbReference type="Proteomes" id="UP000001514">
    <property type="component" value="Unassembled WGS sequence"/>
</dbReference>
<dbReference type="AlphaFoldDB" id="D8SBB7"/>
<feature type="signal peptide" evidence="1">
    <location>
        <begin position="1"/>
        <end position="16"/>
    </location>
</feature>
<dbReference type="PANTHER" id="PTHR11889">
    <property type="entry name" value="HEDGEHOG"/>
    <property type="match status" value="1"/>
</dbReference>
<dbReference type="Gramene" id="EFJ18224">
    <property type="protein sequence ID" value="EFJ18224"/>
    <property type="gene ID" value="SELMODRAFT_420223"/>
</dbReference>
<dbReference type="KEGG" id="smo:SELMODRAFT_420223"/>